<sequence>MTPVDKGFFMLSHDQDTEQLPMSLRRLAPLAFNNKVTR</sequence>
<reference evidence="1 2" key="1">
    <citation type="submission" date="2017-04" db="EMBL/GenBank/DDBJ databases">
        <authorList>
            <person name="Afonso C.L."/>
            <person name="Miller P.J."/>
            <person name="Scott M.A."/>
            <person name="Spackman E."/>
            <person name="Goraichik I."/>
            <person name="Dimitrov K.M."/>
            <person name="Suarez D.L."/>
            <person name="Swayne D.E."/>
        </authorList>
    </citation>
    <scope>NUCLEOTIDE SEQUENCE [LARGE SCALE GENOMIC DNA]</scope>
    <source>
        <strain evidence="1">LMG 28154</strain>
    </source>
</reference>
<dbReference type="EMBL" id="FXAN01000013">
    <property type="protein sequence ID" value="SMF98228.1"/>
    <property type="molecule type" value="Genomic_DNA"/>
</dbReference>
<dbReference type="Proteomes" id="UP000198460">
    <property type="component" value="Unassembled WGS sequence"/>
</dbReference>
<dbReference type="AlphaFoldDB" id="A0A238GZ03"/>
<evidence type="ECO:0000313" key="1">
    <source>
        <dbReference type="EMBL" id="SMF98228.1"/>
    </source>
</evidence>
<name>A0A238GZ03_9BURK</name>
<protein>
    <submittedName>
        <fullName evidence="1">Uncharacterized protein</fullName>
    </submittedName>
</protein>
<organism evidence="1 2">
    <name type="scientific">Burkholderia singularis</name>
    <dbReference type="NCBI Taxonomy" id="1503053"/>
    <lineage>
        <taxon>Bacteria</taxon>
        <taxon>Pseudomonadati</taxon>
        <taxon>Pseudomonadota</taxon>
        <taxon>Betaproteobacteria</taxon>
        <taxon>Burkholderiales</taxon>
        <taxon>Burkholderiaceae</taxon>
        <taxon>Burkholderia</taxon>
        <taxon>pseudomallei group</taxon>
    </lineage>
</organism>
<gene>
    <name evidence="1" type="ORF">BSIN_1519</name>
</gene>
<accession>A0A238GZ03</accession>
<evidence type="ECO:0000313" key="2">
    <source>
        <dbReference type="Proteomes" id="UP000198460"/>
    </source>
</evidence>
<proteinExistence type="predicted"/>